<dbReference type="GO" id="GO:0005525">
    <property type="term" value="F:GTP binding"/>
    <property type="evidence" value="ECO:0007669"/>
    <property type="project" value="InterPro"/>
</dbReference>
<feature type="compositionally biased region" description="Acidic residues" evidence="1">
    <location>
        <begin position="87"/>
        <end position="109"/>
    </location>
</feature>
<protein>
    <submittedName>
        <fullName evidence="2">Uncharacterized protein</fullName>
    </submittedName>
</protein>
<feature type="region of interest" description="Disordered" evidence="1">
    <location>
        <begin position="80"/>
        <end position="140"/>
    </location>
</feature>
<dbReference type="GO" id="GO:0003924">
    <property type="term" value="F:GTPase activity"/>
    <property type="evidence" value="ECO:0007669"/>
    <property type="project" value="InterPro"/>
</dbReference>
<reference evidence="2" key="1">
    <citation type="submission" date="2023-06" db="EMBL/GenBank/DDBJ databases">
        <title>Genome-scale phylogeny and comparative genomics of the fungal order Sordariales.</title>
        <authorList>
            <consortium name="Lawrence Berkeley National Laboratory"/>
            <person name="Hensen N."/>
            <person name="Bonometti L."/>
            <person name="Westerberg I."/>
            <person name="Brannstrom I.O."/>
            <person name="Guillou S."/>
            <person name="Cros-Aarteil S."/>
            <person name="Calhoun S."/>
            <person name="Haridas S."/>
            <person name="Kuo A."/>
            <person name="Mondo S."/>
            <person name="Pangilinan J."/>
            <person name="Riley R."/>
            <person name="Labutti K."/>
            <person name="Andreopoulos B."/>
            <person name="Lipzen A."/>
            <person name="Chen C."/>
            <person name="Yanf M."/>
            <person name="Daum C."/>
            <person name="Ng V."/>
            <person name="Clum A."/>
            <person name="Steindorff A."/>
            <person name="Ohm R."/>
            <person name="Martin F."/>
            <person name="Silar P."/>
            <person name="Natvig D."/>
            <person name="Lalanne C."/>
            <person name="Gautier V."/>
            <person name="Ament-Velasquez S.L."/>
            <person name="Kruys A."/>
            <person name="Hutchinson M.I."/>
            <person name="Powell A.J."/>
            <person name="Barry K."/>
            <person name="Miller A.N."/>
            <person name="Grigoriev I.V."/>
            <person name="Debuchy R."/>
            <person name="Gladieux P."/>
            <person name="Thoren M.H."/>
            <person name="Johannesson H."/>
        </authorList>
    </citation>
    <scope>NUCLEOTIDE SEQUENCE</scope>
    <source>
        <strain evidence="2">SMH4607-1</strain>
    </source>
</reference>
<gene>
    <name evidence="2" type="ORF">B0H67DRAFT_237697</name>
</gene>
<keyword evidence="3" id="KW-1185">Reference proteome</keyword>
<accession>A0AA40AG79</accession>
<dbReference type="Proteomes" id="UP001172102">
    <property type="component" value="Unassembled WGS sequence"/>
</dbReference>
<comment type="caution">
    <text evidence="2">The sequence shown here is derived from an EMBL/GenBank/DDBJ whole genome shotgun (WGS) entry which is preliminary data.</text>
</comment>
<evidence type="ECO:0000313" key="3">
    <source>
        <dbReference type="Proteomes" id="UP001172102"/>
    </source>
</evidence>
<sequence>MQAAEVEERGLVHPLFRESRVLGEGDMPMSPRSARSVPVGRSVFERGGGEGDIRRSRSVVSEGGVHRPGQRVSVFSVAKRGSLNLVPEEETHEESREGEEEEEEGEEGPEWPPGLQQRRRQRLRRVSNLPPTPPEPTAKAIEKWLEIDIADLRPERTDDDPLYLDEERTHVGSHDSESTEAAKRQVSRFEGEMLARSLLLNVPFFETSAKTGENVDEVFEAILREVLQETHSGRSSGRRTAGERIKAKPSKEVVDNGATNNAAKRVLRKEKKNKGRAEVRQMHRLTSGPPVLTLSFNAIDLDSQDITSAKRTLDPELQDIVEVDSAVPGRAPEVPVPTRPVKRRGSVLGMFKRVFTKKSAVAPDIAV</sequence>
<proteinExistence type="predicted"/>
<dbReference type="AlphaFoldDB" id="A0AA40AG79"/>
<dbReference type="PROSITE" id="PS51421">
    <property type="entry name" value="RAS"/>
    <property type="match status" value="1"/>
</dbReference>
<name>A0AA40AG79_9PEZI</name>
<dbReference type="Pfam" id="PF00071">
    <property type="entry name" value="Ras"/>
    <property type="match status" value="1"/>
</dbReference>
<feature type="region of interest" description="Disordered" evidence="1">
    <location>
        <begin position="230"/>
        <end position="251"/>
    </location>
</feature>
<dbReference type="EMBL" id="JAUKUA010000004">
    <property type="protein sequence ID" value="KAK0715271.1"/>
    <property type="molecule type" value="Genomic_DNA"/>
</dbReference>
<dbReference type="Gene3D" id="3.40.50.300">
    <property type="entry name" value="P-loop containing nucleotide triphosphate hydrolases"/>
    <property type="match status" value="1"/>
</dbReference>
<feature type="compositionally biased region" description="Basic and acidic residues" evidence="1">
    <location>
        <begin position="43"/>
        <end position="55"/>
    </location>
</feature>
<dbReference type="InterPro" id="IPR001806">
    <property type="entry name" value="Small_GTPase"/>
</dbReference>
<dbReference type="InterPro" id="IPR027417">
    <property type="entry name" value="P-loop_NTPase"/>
</dbReference>
<evidence type="ECO:0000256" key="1">
    <source>
        <dbReference type="SAM" id="MobiDB-lite"/>
    </source>
</evidence>
<dbReference type="SUPFAM" id="SSF52540">
    <property type="entry name" value="P-loop containing nucleoside triphosphate hydrolases"/>
    <property type="match status" value="1"/>
</dbReference>
<evidence type="ECO:0000313" key="2">
    <source>
        <dbReference type="EMBL" id="KAK0715271.1"/>
    </source>
</evidence>
<feature type="compositionally biased region" description="Basic and acidic residues" evidence="1">
    <location>
        <begin position="240"/>
        <end position="251"/>
    </location>
</feature>
<organism evidence="2 3">
    <name type="scientific">Lasiosphaeris hirsuta</name>
    <dbReference type="NCBI Taxonomy" id="260670"/>
    <lineage>
        <taxon>Eukaryota</taxon>
        <taxon>Fungi</taxon>
        <taxon>Dikarya</taxon>
        <taxon>Ascomycota</taxon>
        <taxon>Pezizomycotina</taxon>
        <taxon>Sordariomycetes</taxon>
        <taxon>Sordariomycetidae</taxon>
        <taxon>Sordariales</taxon>
        <taxon>Lasiosphaeriaceae</taxon>
        <taxon>Lasiosphaeris</taxon>
    </lineage>
</organism>
<feature type="region of interest" description="Disordered" evidence="1">
    <location>
        <begin position="22"/>
        <end position="67"/>
    </location>
</feature>